<dbReference type="RefSeq" id="WP_141645466.1">
    <property type="nucleotide sequence ID" value="NZ_VIFM01000124.1"/>
</dbReference>
<evidence type="ECO:0000256" key="1">
    <source>
        <dbReference type="SAM" id="MobiDB-lite"/>
    </source>
</evidence>
<gene>
    <name evidence="3" type="ORF">FJV41_27125</name>
</gene>
<keyword evidence="2" id="KW-0472">Membrane</keyword>
<feature type="compositionally biased region" description="Low complexity" evidence="1">
    <location>
        <begin position="48"/>
        <end position="65"/>
    </location>
</feature>
<feature type="region of interest" description="Disordered" evidence="1">
    <location>
        <begin position="45"/>
        <end position="65"/>
    </location>
</feature>
<dbReference type="EMBL" id="VIFM01000124">
    <property type="protein sequence ID" value="TQF12800.1"/>
    <property type="molecule type" value="Genomic_DNA"/>
</dbReference>
<dbReference type="Proteomes" id="UP000315369">
    <property type="component" value="Unassembled WGS sequence"/>
</dbReference>
<protein>
    <submittedName>
        <fullName evidence="3">Cytochrome oxidase</fullName>
    </submittedName>
</protein>
<evidence type="ECO:0000313" key="3">
    <source>
        <dbReference type="EMBL" id="TQF12800.1"/>
    </source>
</evidence>
<accession>A0A540WV50</accession>
<keyword evidence="2" id="KW-1133">Transmembrane helix</keyword>
<evidence type="ECO:0000256" key="2">
    <source>
        <dbReference type="SAM" id="Phobius"/>
    </source>
</evidence>
<name>A0A540WV50_9BACT</name>
<keyword evidence="4" id="KW-1185">Reference proteome</keyword>
<reference evidence="3 4" key="1">
    <citation type="submission" date="2019-06" db="EMBL/GenBank/DDBJ databases">
        <authorList>
            <person name="Livingstone P."/>
            <person name="Whitworth D."/>
        </authorList>
    </citation>
    <scope>NUCLEOTIDE SEQUENCE [LARGE SCALE GENOMIC DNA]</scope>
    <source>
        <strain evidence="3 4">AM401</strain>
    </source>
</reference>
<evidence type="ECO:0000313" key="4">
    <source>
        <dbReference type="Proteomes" id="UP000315369"/>
    </source>
</evidence>
<organism evidence="3 4">
    <name type="scientific">Myxococcus llanfairpwllgwyngyllgogerychwyrndrobwllllantysiliogogogochensis</name>
    <dbReference type="NCBI Taxonomy" id="2590453"/>
    <lineage>
        <taxon>Bacteria</taxon>
        <taxon>Pseudomonadati</taxon>
        <taxon>Myxococcota</taxon>
        <taxon>Myxococcia</taxon>
        <taxon>Myxococcales</taxon>
        <taxon>Cystobacterineae</taxon>
        <taxon>Myxococcaceae</taxon>
        <taxon>Myxococcus</taxon>
    </lineage>
</organism>
<dbReference type="AlphaFoldDB" id="A0A540WV50"/>
<feature type="transmembrane region" description="Helical" evidence="2">
    <location>
        <begin position="6"/>
        <end position="26"/>
    </location>
</feature>
<keyword evidence="2" id="KW-0812">Transmembrane</keyword>
<sequence>MNVLVLQVFVSLMLVASSVLLFIYSMRHRDHEQADRLALFPLEEDSAARPAASSDGPSSPSASQE</sequence>
<proteinExistence type="predicted"/>
<comment type="caution">
    <text evidence="3">The sequence shown here is derived from an EMBL/GenBank/DDBJ whole genome shotgun (WGS) entry which is preliminary data.</text>
</comment>